<dbReference type="AlphaFoldDB" id="A0A9Q8WGG6"/>
<dbReference type="GeneID" id="73342268"/>
<sequence>MVGGKEASYSFSNGAVCRNYHRLPRYPDDRKVVQVEEDPSTSRATPPGAKSQPHQRETEPNTSPEVQQYSSAHDLHPTTSFIMCQYYAHAFTCKHLSFTFARFCQPASLIQKPCAKRQVWQTIGLDDACEECLTWFPDQYPCRRPRYQ</sequence>
<dbReference type="KEGG" id="clup:CLUP02_08268"/>
<organism evidence="2 3">
    <name type="scientific">Colletotrichum lupini</name>
    <dbReference type="NCBI Taxonomy" id="145971"/>
    <lineage>
        <taxon>Eukaryota</taxon>
        <taxon>Fungi</taxon>
        <taxon>Dikarya</taxon>
        <taxon>Ascomycota</taxon>
        <taxon>Pezizomycotina</taxon>
        <taxon>Sordariomycetes</taxon>
        <taxon>Hypocreomycetidae</taxon>
        <taxon>Glomerellales</taxon>
        <taxon>Glomerellaceae</taxon>
        <taxon>Colletotrichum</taxon>
        <taxon>Colletotrichum acutatum species complex</taxon>
    </lineage>
</organism>
<evidence type="ECO:0000256" key="1">
    <source>
        <dbReference type="SAM" id="MobiDB-lite"/>
    </source>
</evidence>
<dbReference type="EMBL" id="CP019476">
    <property type="protein sequence ID" value="UQC82778.1"/>
    <property type="molecule type" value="Genomic_DNA"/>
</dbReference>
<accession>A0A9Q8WGG6</accession>
<dbReference type="Proteomes" id="UP000830671">
    <property type="component" value="Chromosome 4"/>
</dbReference>
<evidence type="ECO:0000313" key="3">
    <source>
        <dbReference type="Proteomes" id="UP000830671"/>
    </source>
</evidence>
<evidence type="ECO:0000313" key="2">
    <source>
        <dbReference type="EMBL" id="UQC82778.1"/>
    </source>
</evidence>
<reference evidence="2" key="1">
    <citation type="journal article" date="2021" name="Mol. Plant Microbe Interact.">
        <title>Complete Genome Sequence of the Plant-Pathogenic Fungus Colletotrichum lupini.</title>
        <authorList>
            <person name="Baroncelli R."/>
            <person name="Pensec F."/>
            <person name="Da Lio D."/>
            <person name="Boufleur T."/>
            <person name="Vicente I."/>
            <person name="Sarrocco S."/>
            <person name="Picot A."/>
            <person name="Baraldi E."/>
            <person name="Sukno S."/>
            <person name="Thon M."/>
            <person name="Le Floch G."/>
        </authorList>
    </citation>
    <scope>NUCLEOTIDE SEQUENCE</scope>
    <source>
        <strain evidence="2">IMI 504893</strain>
    </source>
</reference>
<name>A0A9Q8WGG6_9PEZI</name>
<feature type="region of interest" description="Disordered" evidence="1">
    <location>
        <begin position="28"/>
        <end position="70"/>
    </location>
</feature>
<feature type="compositionally biased region" description="Polar residues" evidence="1">
    <location>
        <begin position="60"/>
        <end position="70"/>
    </location>
</feature>
<protein>
    <submittedName>
        <fullName evidence="2">Uncharacterized protein</fullName>
    </submittedName>
</protein>
<proteinExistence type="predicted"/>
<gene>
    <name evidence="2" type="ORF">CLUP02_08268</name>
</gene>
<dbReference type="RefSeq" id="XP_049144401.1">
    <property type="nucleotide sequence ID" value="XM_049287258.1"/>
</dbReference>
<keyword evidence="3" id="KW-1185">Reference proteome</keyword>